<dbReference type="Proteomes" id="UP001247805">
    <property type="component" value="Unassembled WGS sequence"/>
</dbReference>
<dbReference type="SUPFAM" id="SSF54637">
    <property type="entry name" value="Thioesterase/thiol ester dehydrase-isomerase"/>
    <property type="match status" value="1"/>
</dbReference>
<sequence>MHIDQLLRSIDEQMSQQAKLTATLSVPESWSQGRTLFGGLSAALTFHGMKHAISHELKLRSLNTSFVGPIEVNTPFEIDIEVLRKGKNVTQILGKITQKNKNMLTAIASFGIARESKVDIKNSQQHCMPLPTKANFLPQIPKVTPKYMAQFQLAKTQGGWPFTGSKRSDVQGWMRFDHPLNHLLTLT</sequence>
<accession>A0ABU3T1B0</accession>
<dbReference type="InterPro" id="IPR029069">
    <property type="entry name" value="HotDog_dom_sf"/>
</dbReference>
<evidence type="ECO:0000313" key="2">
    <source>
        <dbReference type="EMBL" id="MDU0356059.1"/>
    </source>
</evidence>
<evidence type="ECO:0000259" key="1">
    <source>
        <dbReference type="Pfam" id="PF13622"/>
    </source>
</evidence>
<dbReference type="EMBL" id="JAWDIO010000002">
    <property type="protein sequence ID" value="MDU0356059.1"/>
    <property type="molecule type" value="Genomic_DNA"/>
</dbReference>
<proteinExistence type="predicted"/>
<dbReference type="InterPro" id="IPR049449">
    <property type="entry name" value="TesB_ACOT8-like_N"/>
</dbReference>
<comment type="caution">
    <text evidence="2">The sequence shown here is derived from an EMBL/GenBank/DDBJ whole genome shotgun (WGS) entry which is preliminary data.</text>
</comment>
<dbReference type="RefSeq" id="WP_316027568.1">
    <property type="nucleotide sequence ID" value="NZ_JAWDIO010000002.1"/>
</dbReference>
<dbReference type="Pfam" id="PF13622">
    <property type="entry name" value="4HBT_3"/>
    <property type="match status" value="1"/>
</dbReference>
<protein>
    <submittedName>
        <fullName evidence="2">Thioesterase family protein</fullName>
    </submittedName>
</protein>
<dbReference type="InterPro" id="IPR042171">
    <property type="entry name" value="Acyl-CoA_hotdog"/>
</dbReference>
<feature type="domain" description="Acyl-CoA thioesterase-like N-terminal HotDog" evidence="1">
    <location>
        <begin position="27"/>
        <end position="111"/>
    </location>
</feature>
<name>A0ABU3T1B0_9ALTE</name>
<gene>
    <name evidence="2" type="ORF">RS130_21115</name>
</gene>
<dbReference type="Gene3D" id="2.40.160.210">
    <property type="entry name" value="Acyl-CoA thioesterase, double hotdog domain"/>
    <property type="match status" value="1"/>
</dbReference>
<organism evidence="2 3">
    <name type="scientific">Paraglaciecola aquimarina</name>
    <dbReference type="NCBI Taxonomy" id="1235557"/>
    <lineage>
        <taxon>Bacteria</taxon>
        <taxon>Pseudomonadati</taxon>
        <taxon>Pseudomonadota</taxon>
        <taxon>Gammaproteobacteria</taxon>
        <taxon>Alteromonadales</taxon>
        <taxon>Alteromonadaceae</taxon>
        <taxon>Paraglaciecola</taxon>
    </lineage>
</organism>
<keyword evidence="3" id="KW-1185">Reference proteome</keyword>
<reference evidence="2 3" key="1">
    <citation type="submission" date="2023-10" db="EMBL/GenBank/DDBJ databases">
        <title>Glaciecola aquimarina strain GGW-M5 nov., isolated from a coastal seawater.</title>
        <authorList>
            <person name="Bayburt H."/>
            <person name="Kim J.M."/>
            <person name="Choi B.J."/>
            <person name="Jeon C.O."/>
        </authorList>
    </citation>
    <scope>NUCLEOTIDE SEQUENCE [LARGE SCALE GENOMIC DNA]</scope>
    <source>
        <strain evidence="2 3">KCTC 32108</strain>
    </source>
</reference>
<evidence type="ECO:0000313" key="3">
    <source>
        <dbReference type="Proteomes" id="UP001247805"/>
    </source>
</evidence>